<dbReference type="AlphaFoldDB" id="A0A858R785"/>
<accession>A0A858R785</accession>
<dbReference type="KEGG" id="acru:HHL28_08105"/>
<evidence type="ECO:0000313" key="2">
    <source>
        <dbReference type="Proteomes" id="UP000501891"/>
    </source>
</evidence>
<evidence type="ECO:0000313" key="1">
    <source>
        <dbReference type="EMBL" id="QJE73053.1"/>
    </source>
</evidence>
<proteinExistence type="predicted"/>
<dbReference type="EMBL" id="CP051775">
    <property type="protein sequence ID" value="QJE73053.1"/>
    <property type="molecule type" value="Genomic_DNA"/>
</dbReference>
<dbReference type="Proteomes" id="UP000501891">
    <property type="component" value="Chromosome"/>
</dbReference>
<dbReference type="SUPFAM" id="SSF53474">
    <property type="entry name" value="alpha/beta-Hydrolases"/>
    <property type="match status" value="1"/>
</dbReference>
<organism evidence="1 2">
    <name type="scientific">Aerophototrophica crusticola</name>
    <dbReference type="NCBI Taxonomy" id="1709002"/>
    <lineage>
        <taxon>Bacteria</taxon>
        <taxon>Pseudomonadati</taxon>
        <taxon>Pseudomonadota</taxon>
        <taxon>Alphaproteobacteria</taxon>
        <taxon>Rhodospirillales</taxon>
        <taxon>Rhodospirillaceae</taxon>
        <taxon>Aerophototrophica</taxon>
    </lineage>
</organism>
<protein>
    <submittedName>
        <fullName evidence="1">DUF2920 family protein</fullName>
    </submittedName>
</protein>
<reference evidence="1" key="1">
    <citation type="submission" date="2020-04" db="EMBL/GenBank/DDBJ databases">
        <title>A desert anoxygenic phototrophic bacterium fixes CO2 using RubisCO under aerobic conditions.</title>
        <authorList>
            <person name="Tang K."/>
        </authorList>
    </citation>
    <scope>NUCLEOTIDE SEQUENCE [LARGE SCALE GENOMIC DNA]</scope>
    <source>
        <strain evidence="1">MIMtkB3</strain>
    </source>
</reference>
<dbReference type="Gene3D" id="3.40.50.1820">
    <property type="entry name" value="alpha/beta hydrolase"/>
    <property type="match status" value="1"/>
</dbReference>
<dbReference type="InterPro" id="IPR022605">
    <property type="entry name" value="DUF2920"/>
</dbReference>
<dbReference type="InterPro" id="IPR029058">
    <property type="entry name" value="AB_hydrolase_fold"/>
</dbReference>
<name>A0A858R785_9PROT</name>
<gene>
    <name evidence="1" type="ORF">HHL28_08105</name>
</gene>
<sequence>MQARSGVAVVDPPPPDIELGLPRPPLDYHWCLPPEGIGPRTGLLIFVCGFGMRPDQTYVADKLLPSLAANHDVVAVSAAYHGIGLKTGRMFLDELPGWRERLGRHFDTDLHGLSLDDVFVRLSALGVGSVPSQFPLVRRFDGGAYQSFGLIPAMDQIAVLADALRRWPVRRDRLLMLGTSYGGYSAALALKFLPNTFHVVIENSGYVRADTREMNYLESGLVHRFTFAGVSVSSIEESPWTLVDEGSDRFVGPAIKGIRDLSSMGHWQASRTHVVSYHGVDDTLVPMTDKLAFWLVAGRRMRLRDVRVGRGDLDGRLFKTTEHGLGASMRAMATDALGGLPPAADEALTDFDRGTEVALTTGGRTYRARYAPDLTWCFSRD</sequence>
<dbReference type="Pfam" id="PF11144">
    <property type="entry name" value="DUF2920"/>
    <property type="match status" value="1"/>
</dbReference>
<keyword evidence="2" id="KW-1185">Reference proteome</keyword>